<feature type="region of interest" description="Disordered" evidence="1">
    <location>
        <begin position="89"/>
        <end position="143"/>
    </location>
</feature>
<evidence type="ECO:0000256" key="1">
    <source>
        <dbReference type="SAM" id="MobiDB-lite"/>
    </source>
</evidence>
<reference evidence="2 3" key="1">
    <citation type="submission" date="2021-02" db="EMBL/GenBank/DDBJ databases">
        <title>Plant Genome Project.</title>
        <authorList>
            <person name="Zhang R.-G."/>
        </authorList>
    </citation>
    <scope>NUCLEOTIDE SEQUENCE [LARGE SCALE GENOMIC DNA]</scope>
    <source>
        <tissue evidence="2">Leaves</tissue>
    </source>
</reference>
<sequence length="143" mass="16392">MNHRRSSQRNITRYINYLRRRIQILQAQSTEMTQTMNMLLVDQNILMDETHNLQALQRQLDYQNRLQDALNFSLEEEIRQLRELTGQQLPQPLLPSSLLPVQTPSPPPPSLPSGVQNLEGPQALIPNGGADEDFKPVEPKAKE</sequence>
<gene>
    <name evidence="2" type="ORF">JRO89_XSUnG0015000</name>
</gene>
<keyword evidence="3" id="KW-1185">Reference proteome</keyword>
<protein>
    <submittedName>
        <fullName evidence="2">Uncharacterized protein</fullName>
    </submittedName>
</protein>
<proteinExistence type="predicted"/>
<organism evidence="2 3">
    <name type="scientific">Xanthoceras sorbifolium</name>
    <dbReference type="NCBI Taxonomy" id="99658"/>
    <lineage>
        <taxon>Eukaryota</taxon>
        <taxon>Viridiplantae</taxon>
        <taxon>Streptophyta</taxon>
        <taxon>Embryophyta</taxon>
        <taxon>Tracheophyta</taxon>
        <taxon>Spermatophyta</taxon>
        <taxon>Magnoliopsida</taxon>
        <taxon>eudicotyledons</taxon>
        <taxon>Gunneridae</taxon>
        <taxon>Pentapetalae</taxon>
        <taxon>rosids</taxon>
        <taxon>malvids</taxon>
        <taxon>Sapindales</taxon>
        <taxon>Sapindaceae</taxon>
        <taxon>Xanthoceroideae</taxon>
        <taxon>Xanthoceras</taxon>
    </lineage>
</organism>
<comment type="caution">
    <text evidence="2">The sequence shown here is derived from an EMBL/GenBank/DDBJ whole genome shotgun (WGS) entry which is preliminary data.</text>
</comment>
<feature type="compositionally biased region" description="Low complexity" evidence="1">
    <location>
        <begin position="89"/>
        <end position="102"/>
    </location>
</feature>
<feature type="compositionally biased region" description="Basic and acidic residues" evidence="1">
    <location>
        <begin position="132"/>
        <end position="143"/>
    </location>
</feature>
<dbReference type="Proteomes" id="UP000827721">
    <property type="component" value="Unassembled WGS sequence"/>
</dbReference>
<dbReference type="EMBL" id="JAFEMO010000030">
    <property type="protein sequence ID" value="KAH7531132.1"/>
    <property type="molecule type" value="Genomic_DNA"/>
</dbReference>
<evidence type="ECO:0000313" key="2">
    <source>
        <dbReference type="EMBL" id="KAH7531132.1"/>
    </source>
</evidence>
<evidence type="ECO:0000313" key="3">
    <source>
        <dbReference type="Proteomes" id="UP000827721"/>
    </source>
</evidence>
<accession>A0ABQ8H0A6</accession>
<name>A0ABQ8H0A6_9ROSI</name>